<dbReference type="InterPro" id="IPR001296">
    <property type="entry name" value="Glyco_trans_1"/>
</dbReference>
<organism evidence="2">
    <name type="scientific">bioreactor metagenome</name>
    <dbReference type="NCBI Taxonomy" id="1076179"/>
    <lineage>
        <taxon>unclassified sequences</taxon>
        <taxon>metagenomes</taxon>
        <taxon>ecological metagenomes</taxon>
    </lineage>
</organism>
<dbReference type="PANTHER" id="PTHR12526:SF630">
    <property type="entry name" value="GLYCOSYLTRANSFERASE"/>
    <property type="match status" value="1"/>
</dbReference>
<dbReference type="Gene3D" id="3.40.50.2000">
    <property type="entry name" value="Glycogen Phosphorylase B"/>
    <property type="match status" value="2"/>
</dbReference>
<evidence type="ECO:0000259" key="1">
    <source>
        <dbReference type="Pfam" id="PF00534"/>
    </source>
</evidence>
<sequence length="390" mass="44836">MRSLELKKNRKYCRKLKLKKLLYITNAIDGSGGLERVLSVKTKVLTEDFGYEIHIITLSKSDLLEDQSSKKDAFFPFSDKIVQHNIDVSGNPLQYISKYISGMKKVVAKVHPEIILVCDDGLKGFFLPKILGKKIPIIYERHVSKLIEISENQSFIKGAFTKAKFFLMDILAKDFTQFIVLTEGNKNEWKSKNVKVIPNPLPFFPSEKSSLQNKKAIAVGKQSYQKGFDRLLNAWALLGPEFQDWQLHIYGKLDESLGLEKQVQNLKIEHQVFFHLPEKRIEEKYAESSIFVLSSRYEGFGMVLIEAMSFGIPCVSFDCNYGPSDIIRNNEDGFLVTNGNEKEFAEKLQLLMKNETLRLQMGKKARENVQRFSPQNVVKQWDELFKKLSS</sequence>
<dbReference type="Pfam" id="PF00534">
    <property type="entry name" value="Glycos_transf_1"/>
    <property type="match status" value="1"/>
</dbReference>
<dbReference type="PANTHER" id="PTHR12526">
    <property type="entry name" value="GLYCOSYLTRANSFERASE"/>
    <property type="match status" value="1"/>
</dbReference>
<reference evidence="2" key="1">
    <citation type="submission" date="2019-08" db="EMBL/GenBank/DDBJ databases">
        <authorList>
            <person name="Kucharzyk K."/>
            <person name="Murdoch R.W."/>
            <person name="Higgins S."/>
            <person name="Loffler F."/>
        </authorList>
    </citation>
    <scope>NUCLEOTIDE SEQUENCE</scope>
</reference>
<keyword evidence="2" id="KW-0328">Glycosyltransferase</keyword>
<feature type="domain" description="Glycosyl transferase family 1" evidence="1">
    <location>
        <begin position="208"/>
        <end position="367"/>
    </location>
</feature>
<dbReference type="AlphaFoldDB" id="A0A644SJF2"/>
<comment type="caution">
    <text evidence="2">The sequence shown here is derived from an EMBL/GenBank/DDBJ whole genome shotgun (WGS) entry which is preliminary data.</text>
</comment>
<dbReference type="EMBL" id="VSSQ01000001">
    <property type="protein sequence ID" value="MPL54815.1"/>
    <property type="molecule type" value="Genomic_DNA"/>
</dbReference>
<protein>
    <submittedName>
        <fullName evidence="2">Glycosyltransferase Gtf1</fullName>
        <ecNumber evidence="2">2.4.1.-</ecNumber>
    </submittedName>
</protein>
<dbReference type="CDD" id="cd03820">
    <property type="entry name" value="GT4_AmsD-like"/>
    <property type="match status" value="1"/>
</dbReference>
<evidence type="ECO:0000313" key="2">
    <source>
        <dbReference type="EMBL" id="MPL54815.1"/>
    </source>
</evidence>
<accession>A0A644SJF2</accession>
<dbReference type="SUPFAM" id="SSF53756">
    <property type="entry name" value="UDP-Glycosyltransferase/glycogen phosphorylase"/>
    <property type="match status" value="1"/>
</dbReference>
<keyword evidence="2" id="KW-0808">Transferase</keyword>
<dbReference type="GO" id="GO:0016757">
    <property type="term" value="F:glycosyltransferase activity"/>
    <property type="evidence" value="ECO:0007669"/>
    <property type="project" value="UniProtKB-KW"/>
</dbReference>
<gene>
    <name evidence="2" type="primary">gtf1_3</name>
    <name evidence="2" type="ORF">SDC9_00281</name>
</gene>
<dbReference type="EC" id="2.4.1.-" evidence="2"/>
<name>A0A644SJF2_9ZZZZ</name>
<proteinExistence type="predicted"/>